<keyword evidence="3" id="KW-1185">Reference proteome</keyword>
<protein>
    <recommendedName>
        <fullName evidence="4">Recombinase domain-containing protein</fullName>
    </recommendedName>
</protein>
<comment type="caution">
    <text evidence="2">The sequence shown here is derived from an EMBL/GenBank/DDBJ whole genome shotgun (WGS) entry which is preliminary data.</text>
</comment>
<reference evidence="2" key="2">
    <citation type="submission" date="2020-09" db="EMBL/GenBank/DDBJ databases">
        <authorList>
            <person name="Sun Q."/>
            <person name="Ohkuma M."/>
        </authorList>
    </citation>
    <scope>NUCLEOTIDE SEQUENCE</scope>
    <source>
        <strain evidence="2">JCM 3091</strain>
    </source>
</reference>
<dbReference type="AlphaFoldDB" id="A0A8J3FFH1"/>
<organism evidence="2 3">
    <name type="scientific">Pilimelia terevasa</name>
    <dbReference type="NCBI Taxonomy" id="53372"/>
    <lineage>
        <taxon>Bacteria</taxon>
        <taxon>Bacillati</taxon>
        <taxon>Actinomycetota</taxon>
        <taxon>Actinomycetes</taxon>
        <taxon>Micromonosporales</taxon>
        <taxon>Micromonosporaceae</taxon>
        <taxon>Pilimelia</taxon>
    </lineage>
</organism>
<name>A0A8J3FFH1_9ACTN</name>
<evidence type="ECO:0000313" key="2">
    <source>
        <dbReference type="EMBL" id="GGK20308.1"/>
    </source>
</evidence>
<evidence type="ECO:0008006" key="4">
    <source>
        <dbReference type="Google" id="ProtNLM"/>
    </source>
</evidence>
<evidence type="ECO:0000313" key="3">
    <source>
        <dbReference type="Proteomes" id="UP000662200"/>
    </source>
</evidence>
<dbReference type="GO" id="GO:0003677">
    <property type="term" value="F:DNA binding"/>
    <property type="evidence" value="ECO:0007669"/>
    <property type="project" value="InterPro"/>
</dbReference>
<feature type="region of interest" description="Disordered" evidence="1">
    <location>
        <begin position="52"/>
        <end position="74"/>
    </location>
</feature>
<reference evidence="2" key="1">
    <citation type="journal article" date="2014" name="Int. J. Syst. Evol. Microbiol.">
        <title>Complete genome sequence of Corynebacterium casei LMG S-19264T (=DSM 44701T), isolated from a smear-ripened cheese.</title>
        <authorList>
            <consortium name="US DOE Joint Genome Institute (JGI-PGF)"/>
            <person name="Walter F."/>
            <person name="Albersmeier A."/>
            <person name="Kalinowski J."/>
            <person name="Ruckert C."/>
        </authorList>
    </citation>
    <scope>NUCLEOTIDE SEQUENCE</scope>
    <source>
        <strain evidence="2">JCM 3091</strain>
    </source>
</reference>
<sequence length="86" mass="8952">MSAGALRAGQLRAEGRSLGEIAHALNCERVPTPSGGGTWTRSSVQHALIRLRGDEAGRSGEPRARPRGTEDPAAPAVIVKIPLMAS</sequence>
<proteinExistence type="predicted"/>
<feature type="compositionally biased region" description="Basic and acidic residues" evidence="1">
    <location>
        <begin position="52"/>
        <end position="70"/>
    </location>
</feature>
<gene>
    <name evidence="2" type="ORF">GCM10010124_11160</name>
</gene>
<dbReference type="EMBL" id="BMQC01000003">
    <property type="protein sequence ID" value="GGK20308.1"/>
    <property type="molecule type" value="Genomic_DNA"/>
</dbReference>
<dbReference type="GO" id="GO:0000150">
    <property type="term" value="F:DNA strand exchange activity"/>
    <property type="evidence" value="ECO:0007669"/>
    <property type="project" value="InterPro"/>
</dbReference>
<dbReference type="Proteomes" id="UP000662200">
    <property type="component" value="Unassembled WGS sequence"/>
</dbReference>
<evidence type="ECO:0000256" key="1">
    <source>
        <dbReference type="SAM" id="MobiDB-lite"/>
    </source>
</evidence>
<accession>A0A8J3FFH1</accession>